<dbReference type="GO" id="GO:0016020">
    <property type="term" value="C:membrane"/>
    <property type="evidence" value="ECO:0007669"/>
    <property type="project" value="UniProtKB-SubCell"/>
</dbReference>
<dbReference type="SMART" id="SM00382">
    <property type="entry name" value="AAA"/>
    <property type="match status" value="1"/>
</dbReference>
<feature type="transmembrane region" description="Helical" evidence="7">
    <location>
        <begin position="77"/>
        <end position="99"/>
    </location>
</feature>
<dbReference type="PANTHER" id="PTHR24221:SF654">
    <property type="entry name" value="ATP-BINDING CASSETTE SUB-FAMILY B MEMBER 6"/>
    <property type="match status" value="1"/>
</dbReference>
<evidence type="ECO:0000256" key="4">
    <source>
        <dbReference type="ARBA" id="ARBA00022840"/>
    </source>
</evidence>
<name>A0A2V2N3X1_9EURY</name>
<dbReference type="OrthoDB" id="121502at2157"/>
<keyword evidence="4" id="KW-0067">ATP-binding</keyword>
<feature type="transmembrane region" description="Helical" evidence="7">
    <location>
        <begin position="155"/>
        <end position="175"/>
    </location>
</feature>
<dbReference type="GO" id="GO:0016887">
    <property type="term" value="F:ATP hydrolysis activity"/>
    <property type="evidence" value="ECO:0007669"/>
    <property type="project" value="InterPro"/>
</dbReference>
<dbReference type="GeneID" id="97547152"/>
<dbReference type="InterPro" id="IPR003593">
    <property type="entry name" value="AAA+_ATPase"/>
</dbReference>
<evidence type="ECO:0000256" key="2">
    <source>
        <dbReference type="ARBA" id="ARBA00022692"/>
    </source>
</evidence>
<dbReference type="AlphaFoldDB" id="A0A2V2N3X1"/>
<dbReference type="PROSITE" id="PS50893">
    <property type="entry name" value="ABC_TRANSPORTER_2"/>
    <property type="match status" value="1"/>
</dbReference>
<evidence type="ECO:0000256" key="1">
    <source>
        <dbReference type="ARBA" id="ARBA00004141"/>
    </source>
</evidence>
<dbReference type="EMBL" id="QGMY01000008">
    <property type="protein sequence ID" value="PWR71228.1"/>
    <property type="molecule type" value="Genomic_DNA"/>
</dbReference>
<evidence type="ECO:0000313" key="11">
    <source>
        <dbReference type="Proteomes" id="UP000245657"/>
    </source>
</evidence>
<accession>A0A2V2N3X1</accession>
<dbReference type="FunFam" id="3.40.50.300:FF:000218">
    <property type="entry name" value="Multidrug ABC transporter ATP-binding protein"/>
    <property type="match status" value="1"/>
</dbReference>
<dbReference type="RefSeq" id="WP_109968846.1">
    <property type="nucleotide sequence ID" value="NZ_CP176093.1"/>
</dbReference>
<dbReference type="InterPro" id="IPR017871">
    <property type="entry name" value="ABC_transporter-like_CS"/>
</dbReference>
<dbReference type="Pfam" id="PF00005">
    <property type="entry name" value="ABC_tran"/>
    <property type="match status" value="1"/>
</dbReference>
<dbReference type="InterPro" id="IPR036640">
    <property type="entry name" value="ABC1_TM_sf"/>
</dbReference>
<dbReference type="GO" id="GO:0140359">
    <property type="term" value="F:ABC-type transporter activity"/>
    <property type="evidence" value="ECO:0007669"/>
    <property type="project" value="InterPro"/>
</dbReference>
<sequence length="595" mass="67220">MISLPEYFHKLRFFIRGYEFFLVFLFLIAMIIGIIDALSISLLYPMLSVGFQIDANTNQIYHFIEKFGSLIPIGSPFVHLGFLFIFLTGTSLFLQLVYWKIAFIFQKEVIINIKKAIFHKINNNDYNFFIDTKQGDLITLFNISPSNVQQTFDKLLCLCTDLVSSLLVIFMLFLISPEGMLLVLIGGGLFYVLLNMIGKNISEKLGFLQILSGQSENKVITEYISGVKPIKALHAADHWNEQYSDALKIYWDRFAELMFIQRIPILAINSLFYIAIGGIVLILYVYYADKFISVIPVLGTFAAGTMKVLPKFMNIGDYRLQLSASLPHIVSVYNALNDKKYEKIVNGNINCNNISSDIILKDVNFSYNHVPILKKVNMIIKKGSMTALVGPSGSGKSTITSLLLRLFDPKSGCIYINNEDLKSFEIGSYRNLIGYISQEPFIFNDTIKENICFGEKYSDVEIIRAAKLAHAHNFISDLPHGYDTFVGDQGISLSGGEKQRIVIARAMIRRPELLILDEATSALDNISEAAVQKAIDHVSKECTTLVIAHRLTTIKNADKIFTIDKGEISEEGTHDELLKQKGKYWEMYTSNDQES</sequence>
<dbReference type="InterPro" id="IPR011527">
    <property type="entry name" value="ABC1_TM_dom"/>
</dbReference>
<feature type="transmembrane region" description="Helical" evidence="7">
    <location>
        <begin position="263"/>
        <end position="285"/>
    </location>
</feature>
<dbReference type="PROSITE" id="PS50929">
    <property type="entry name" value="ABC_TM1F"/>
    <property type="match status" value="1"/>
</dbReference>
<evidence type="ECO:0000256" key="5">
    <source>
        <dbReference type="ARBA" id="ARBA00022989"/>
    </source>
</evidence>
<feature type="domain" description="ABC transmembrane type-1" evidence="9">
    <location>
        <begin position="23"/>
        <end position="294"/>
    </location>
</feature>
<keyword evidence="5 7" id="KW-1133">Transmembrane helix</keyword>
<gene>
    <name evidence="10" type="ORF">DK846_10185</name>
</gene>
<reference evidence="10 11" key="1">
    <citation type="submission" date="2018-05" db="EMBL/GenBank/DDBJ databases">
        <title>Draft genome of Methanospirillum lacunae Ki8-1.</title>
        <authorList>
            <person name="Dueholm M.S."/>
            <person name="Nielsen P.H."/>
            <person name="Bakmann L.F."/>
            <person name="Otzen D.E."/>
        </authorList>
    </citation>
    <scope>NUCLEOTIDE SEQUENCE [LARGE SCALE GENOMIC DNA]</scope>
    <source>
        <strain evidence="10 11">Ki8-1</strain>
    </source>
</reference>
<proteinExistence type="predicted"/>
<dbReference type="InterPro" id="IPR003439">
    <property type="entry name" value="ABC_transporter-like_ATP-bd"/>
</dbReference>
<keyword evidence="3" id="KW-0547">Nucleotide-binding</keyword>
<dbReference type="PANTHER" id="PTHR24221">
    <property type="entry name" value="ATP-BINDING CASSETTE SUB-FAMILY B"/>
    <property type="match status" value="1"/>
</dbReference>
<evidence type="ECO:0000256" key="3">
    <source>
        <dbReference type="ARBA" id="ARBA00022741"/>
    </source>
</evidence>
<keyword evidence="11" id="KW-1185">Reference proteome</keyword>
<dbReference type="GO" id="GO:0005524">
    <property type="term" value="F:ATP binding"/>
    <property type="evidence" value="ECO:0007669"/>
    <property type="project" value="UniProtKB-KW"/>
</dbReference>
<feature type="domain" description="ABC transporter" evidence="8">
    <location>
        <begin position="358"/>
        <end position="590"/>
    </location>
</feature>
<feature type="transmembrane region" description="Helical" evidence="7">
    <location>
        <begin position="181"/>
        <end position="198"/>
    </location>
</feature>
<feature type="transmembrane region" description="Helical" evidence="7">
    <location>
        <begin position="20"/>
        <end position="44"/>
    </location>
</feature>
<dbReference type="InterPro" id="IPR027417">
    <property type="entry name" value="P-loop_NTPase"/>
</dbReference>
<dbReference type="PROSITE" id="PS00211">
    <property type="entry name" value="ABC_TRANSPORTER_1"/>
    <property type="match status" value="1"/>
</dbReference>
<dbReference type="InterPro" id="IPR039421">
    <property type="entry name" value="Type_1_exporter"/>
</dbReference>
<comment type="subcellular location">
    <subcellularLocation>
        <location evidence="1">Membrane</location>
        <topology evidence="1">Multi-pass membrane protein</topology>
    </subcellularLocation>
</comment>
<keyword evidence="6 7" id="KW-0472">Membrane</keyword>
<dbReference type="Proteomes" id="UP000245657">
    <property type="component" value="Unassembled WGS sequence"/>
</dbReference>
<evidence type="ECO:0000256" key="6">
    <source>
        <dbReference type="ARBA" id="ARBA00023136"/>
    </source>
</evidence>
<dbReference type="Gene3D" id="1.20.1560.10">
    <property type="entry name" value="ABC transporter type 1, transmembrane domain"/>
    <property type="match status" value="1"/>
</dbReference>
<evidence type="ECO:0000256" key="7">
    <source>
        <dbReference type="SAM" id="Phobius"/>
    </source>
</evidence>
<evidence type="ECO:0000313" key="10">
    <source>
        <dbReference type="EMBL" id="PWR71228.1"/>
    </source>
</evidence>
<evidence type="ECO:0000259" key="9">
    <source>
        <dbReference type="PROSITE" id="PS50929"/>
    </source>
</evidence>
<dbReference type="Gene3D" id="3.40.50.300">
    <property type="entry name" value="P-loop containing nucleotide triphosphate hydrolases"/>
    <property type="match status" value="1"/>
</dbReference>
<protein>
    <submittedName>
        <fullName evidence="10">ABC transporter</fullName>
    </submittedName>
</protein>
<evidence type="ECO:0000259" key="8">
    <source>
        <dbReference type="PROSITE" id="PS50893"/>
    </source>
</evidence>
<dbReference type="SUPFAM" id="SSF90123">
    <property type="entry name" value="ABC transporter transmembrane region"/>
    <property type="match status" value="1"/>
</dbReference>
<keyword evidence="2 7" id="KW-0812">Transmembrane</keyword>
<organism evidence="10 11">
    <name type="scientific">Methanospirillum lacunae</name>
    <dbReference type="NCBI Taxonomy" id="668570"/>
    <lineage>
        <taxon>Archaea</taxon>
        <taxon>Methanobacteriati</taxon>
        <taxon>Methanobacteriota</taxon>
        <taxon>Stenosarchaea group</taxon>
        <taxon>Methanomicrobia</taxon>
        <taxon>Methanomicrobiales</taxon>
        <taxon>Methanospirillaceae</taxon>
        <taxon>Methanospirillum</taxon>
    </lineage>
</organism>
<dbReference type="SUPFAM" id="SSF52540">
    <property type="entry name" value="P-loop containing nucleoside triphosphate hydrolases"/>
    <property type="match status" value="1"/>
</dbReference>
<dbReference type="Pfam" id="PF00664">
    <property type="entry name" value="ABC_membrane"/>
    <property type="match status" value="1"/>
</dbReference>
<comment type="caution">
    <text evidence="10">The sequence shown here is derived from an EMBL/GenBank/DDBJ whole genome shotgun (WGS) entry which is preliminary data.</text>
</comment>